<dbReference type="GO" id="GO:0004748">
    <property type="term" value="F:ribonucleoside-diphosphate reductase activity, thioredoxin disulfide as acceptor"/>
    <property type="evidence" value="ECO:0007669"/>
    <property type="project" value="UniProtKB-EC"/>
</dbReference>
<keyword evidence="13" id="KW-1185">Reference proteome</keyword>
<evidence type="ECO:0000256" key="3">
    <source>
        <dbReference type="ARBA" id="ARBA00022628"/>
    </source>
</evidence>
<keyword evidence="5 9" id="KW-0560">Oxidoreductase</keyword>
<dbReference type="PRINTS" id="PR01183">
    <property type="entry name" value="RIBORDTASEM1"/>
</dbReference>
<evidence type="ECO:0000256" key="1">
    <source>
        <dbReference type="ARBA" id="ARBA00001922"/>
    </source>
</evidence>
<feature type="domain" description="Ribonucleotide reductase large subunit C-terminal" evidence="11">
    <location>
        <begin position="99"/>
        <end position="670"/>
    </location>
</feature>
<evidence type="ECO:0000256" key="4">
    <source>
        <dbReference type="ARBA" id="ARBA00022741"/>
    </source>
</evidence>
<evidence type="ECO:0000256" key="6">
    <source>
        <dbReference type="ARBA" id="ARBA00023157"/>
    </source>
</evidence>
<dbReference type="Gene3D" id="3.20.70.20">
    <property type="match status" value="2"/>
</dbReference>
<dbReference type="InterPro" id="IPR000788">
    <property type="entry name" value="RNR_lg_C"/>
</dbReference>
<dbReference type="SUPFAM" id="SSF51998">
    <property type="entry name" value="PFL-like glycyl radical enzymes"/>
    <property type="match status" value="1"/>
</dbReference>
<keyword evidence="6" id="KW-1015">Disulfide bond</keyword>
<evidence type="ECO:0000256" key="9">
    <source>
        <dbReference type="RuleBase" id="RU364064"/>
    </source>
</evidence>
<evidence type="ECO:0000313" key="12">
    <source>
        <dbReference type="EMBL" id="MXR19963.1"/>
    </source>
</evidence>
<dbReference type="EMBL" id="WUUU01000022">
    <property type="protein sequence ID" value="MXR19963.1"/>
    <property type="molecule type" value="Genomic_DNA"/>
</dbReference>
<dbReference type="GO" id="GO:0009263">
    <property type="term" value="P:deoxyribonucleotide biosynthetic process"/>
    <property type="evidence" value="ECO:0007669"/>
    <property type="project" value="InterPro"/>
</dbReference>
<dbReference type="NCBIfam" id="TIGR02504">
    <property type="entry name" value="NrdJ_Z"/>
    <property type="match status" value="1"/>
</dbReference>
<dbReference type="Proteomes" id="UP000471521">
    <property type="component" value="Unassembled WGS sequence"/>
</dbReference>
<dbReference type="SUPFAM" id="SSF48168">
    <property type="entry name" value="R1 subunit of ribonucleotide reductase, N-terminal domain"/>
    <property type="match status" value="1"/>
</dbReference>
<dbReference type="InterPro" id="IPR008926">
    <property type="entry name" value="RNR_R1-su_N"/>
</dbReference>
<comment type="cofactor">
    <cofactor evidence="1 9">
        <name>adenosylcob(III)alamin</name>
        <dbReference type="ChEBI" id="CHEBI:18408"/>
    </cofactor>
</comment>
<reference evidence="12 13" key="1">
    <citation type="submission" date="2019-12" db="EMBL/GenBank/DDBJ databases">
        <title>Isolation and characterization of three novel carbon monoxide-oxidizing members of Halobacteria from salione crusts and soils.</title>
        <authorList>
            <person name="Myers M.R."/>
            <person name="King G.M."/>
        </authorList>
    </citation>
    <scope>NUCLEOTIDE SEQUENCE [LARGE SCALE GENOMIC DNA]</scope>
    <source>
        <strain evidence="12 13">PCN9</strain>
    </source>
</reference>
<evidence type="ECO:0000256" key="8">
    <source>
        <dbReference type="ARBA" id="ARBA00047754"/>
    </source>
</evidence>
<dbReference type="EC" id="1.17.4.1" evidence="9"/>
<proteinExistence type="inferred from homology"/>
<keyword evidence="7 9" id="KW-0170">Cobalt</keyword>
<dbReference type="OrthoDB" id="6188at2157"/>
<sequence>MPGDVTLPRKRVTGDTVEERLTANARERILPARYLLRDEDGGILETPAEMFERVADAVASAEDDPETWSDRFYETMTGLEFLPNSPTLMNAGGPLGQLAACFVLSPDDDLDDIFDTVRQAARVFQSGGGVGYSFSDLRPRGDVVAETGGVASGPVSFMRVYDQMCETVKAGGKRRGAQMGVLRVDHPDIGRFCVAKREEDSLENFNVSVAVTEDFWAALEADDSYEIYNPRTGDVHEVSEATAAFYNASRADADPRAVPENVWRDYGDDVVGVDEFRGDLVEVGEPMSLPARFVWRLVVDGAWRNGEPGVFEVDRANREHAFDVDTHPGHRIEATNPCGEQPLEDFEACNLGHVNLSLMAAEDAPLWSDFEHGGDLEARVEAFLAEALDVERLDRVTRWGTRFLDDVVTVSEYPLPEIRETVADRRKIGLGVMGFAELLVQLGVRYGSDASVEVADQVMARIDHVATATSRELAAERGRFPRWDESKYAHPTRYASWFRRHTGEDPEDWADGFPIRNHGVTSVAPTGTTSMIADTSGGCEPIYEVVYFKNVGRDVQGAEPLVEFDDYFLRVLAANDVDVDAVEAEAKRLLGEGEFEGAHSLSVPGEILDLFPTARDLPMEAHVRVQAAFQANVDGAVSKTINVAHDATRDDVADAYRLAVDLGCVGVTVYRAGSRTAQVLTTKPEETGSVD</sequence>
<keyword evidence="3 9" id="KW-0846">Cobalamin</keyword>
<dbReference type="PANTHER" id="PTHR43371:SF1">
    <property type="entry name" value="RIBONUCLEOSIDE-DIPHOSPHATE REDUCTASE"/>
    <property type="match status" value="1"/>
</dbReference>
<evidence type="ECO:0000259" key="11">
    <source>
        <dbReference type="Pfam" id="PF02867"/>
    </source>
</evidence>
<accession>A0A6B0SKA3</accession>
<comment type="function">
    <text evidence="9">Catalyzes the reduction of ribonucleotides to deoxyribonucleotides. May function to provide a pool of deoxyribonucleotide precursors for DNA repair during oxygen limitation and/or for immediate growth after restoration of oxygen.</text>
</comment>
<comment type="similarity">
    <text evidence="2 9">Belongs to the ribonucleoside diphosphate reductase class-2 family.</text>
</comment>
<evidence type="ECO:0000313" key="13">
    <source>
        <dbReference type="Proteomes" id="UP000471521"/>
    </source>
</evidence>
<dbReference type="UniPathway" id="UPA00326"/>
<dbReference type="GO" id="GO:0071897">
    <property type="term" value="P:DNA biosynthetic process"/>
    <property type="evidence" value="ECO:0007669"/>
    <property type="project" value="UniProtKB-KW"/>
</dbReference>
<protein>
    <recommendedName>
        <fullName evidence="9">Vitamin B12-dependent ribonucleotide reductase</fullName>
        <ecNumber evidence="9">1.17.4.1</ecNumber>
    </recommendedName>
</protein>
<dbReference type="PANTHER" id="PTHR43371">
    <property type="entry name" value="VITAMIN B12-DEPENDENT RIBONUCLEOTIDE REDUCTASE"/>
    <property type="match status" value="1"/>
</dbReference>
<gene>
    <name evidence="12" type="ORF">GRX66_04875</name>
</gene>
<dbReference type="Pfam" id="PF02867">
    <property type="entry name" value="Ribonuc_red_lgC"/>
    <property type="match status" value="1"/>
</dbReference>
<dbReference type="InterPro" id="IPR013509">
    <property type="entry name" value="RNR_lsu_N"/>
</dbReference>
<dbReference type="CDD" id="cd02888">
    <property type="entry name" value="RNR_II_dimer"/>
    <property type="match status" value="1"/>
</dbReference>
<evidence type="ECO:0000256" key="5">
    <source>
        <dbReference type="ARBA" id="ARBA00023002"/>
    </source>
</evidence>
<evidence type="ECO:0000256" key="7">
    <source>
        <dbReference type="ARBA" id="ARBA00023285"/>
    </source>
</evidence>
<dbReference type="GO" id="GO:0031419">
    <property type="term" value="F:cobalamin binding"/>
    <property type="evidence" value="ECO:0007669"/>
    <property type="project" value="UniProtKB-KW"/>
</dbReference>
<comment type="catalytic activity">
    <reaction evidence="8 9">
        <text>a 2'-deoxyribonucleoside 5'-diphosphate + [thioredoxin]-disulfide + H2O = a ribonucleoside 5'-diphosphate + [thioredoxin]-dithiol</text>
        <dbReference type="Rhea" id="RHEA:23252"/>
        <dbReference type="Rhea" id="RHEA-COMP:10698"/>
        <dbReference type="Rhea" id="RHEA-COMP:10700"/>
        <dbReference type="ChEBI" id="CHEBI:15377"/>
        <dbReference type="ChEBI" id="CHEBI:29950"/>
        <dbReference type="ChEBI" id="CHEBI:50058"/>
        <dbReference type="ChEBI" id="CHEBI:57930"/>
        <dbReference type="ChEBI" id="CHEBI:73316"/>
        <dbReference type="EC" id="1.17.4.1"/>
    </reaction>
</comment>
<dbReference type="RefSeq" id="WP_159525528.1">
    <property type="nucleotide sequence ID" value="NZ_WUUU01000022.1"/>
</dbReference>
<evidence type="ECO:0000259" key="10">
    <source>
        <dbReference type="Pfam" id="PF00317"/>
    </source>
</evidence>
<dbReference type="GO" id="GO:0005524">
    <property type="term" value="F:ATP binding"/>
    <property type="evidence" value="ECO:0007669"/>
    <property type="project" value="InterPro"/>
</dbReference>
<keyword evidence="9" id="KW-0237">DNA synthesis</keyword>
<evidence type="ECO:0000256" key="2">
    <source>
        <dbReference type="ARBA" id="ARBA00007405"/>
    </source>
</evidence>
<dbReference type="Pfam" id="PF00317">
    <property type="entry name" value="Ribonuc_red_lgN"/>
    <property type="match status" value="1"/>
</dbReference>
<dbReference type="InterPro" id="IPR013344">
    <property type="entry name" value="RNR_NrdJ/NrdZ"/>
</dbReference>
<feature type="domain" description="Ribonucleotide reductase large subunit N-terminal" evidence="10">
    <location>
        <begin position="22"/>
        <end position="95"/>
    </location>
</feature>
<name>A0A6B0SKA3_9EURY</name>
<comment type="caution">
    <text evidence="12">The sequence shown here is derived from an EMBL/GenBank/DDBJ whole genome shotgun (WGS) entry which is preliminary data.</text>
</comment>
<dbReference type="AlphaFoldDB" id="A0A6B0SKA3"/>
<organism evidence="12 13">
    <name type="scientific">Halobacterium bonnevillei</name>
    <dbReference type="NCBI Taxonomy" id="2692200"/>
    <lineage>
        <taxon>Archaea</taxon>
        <taxon>Methanobacteriati</taxon>
        <taxon>Methanobacteriota</taxon>
        <taxon>Stenosarchaea group</taxon>
        <taxon>Halobacteria</taxon>
        <taxon>Halobacteriales</taxon>
        <taxon>Halobacteriaceae</taxon>
        <taxon>Halobacterium</taxon>
    </lineage>
</organism>
<keyword evidence="4 9" id="KW-0547">Nucleotide-binding</keyword>
<dbReference type="InterPro" id="IPR050862">
    <property type="entry name" value="RdRp_reductase_class-2"/>
</dbReference>